<evidence type="ECO:0000256" key="3">
    <source>
        <dbReference type="ARBA" id="ARBA00001941"/>
    </source>
</evidence>
<feature type="active site" description="Proton acceptor" evidence="14">
    <location>
        <position position="39"/>
    </location>
</feature>
<dbReference type="InterPro" id="IPR000056">
    <property type="entry name" value="Ribul_P_3_epim-like"/>
</dbReference>
<proteinExistence type="inferred from homology"/>
<feature type="binding site" evidence="16">
    <location>
        <position position="12"/>
    </location>
    <ligand>
        <name>substrate</name>
    </ligand>
</feature>
<feature type="binding site" evidence="16">
    <location>
        <begin position="147"/>
        <end position="150"/>
    </location>
    <ligand>
        <name>substrate</name>
    </ligand>
</feature>
<dbReference type="InterPro" id="IPR013785">
    <property type="entry name" value="Aldolase_TIM"/>
</dbReference>
<dbReference type="Pfam" id="PF00834">
    <property type="entry name" value="Ribul_P_3_epim"/>
    <property type="match status" value="1"/>
</dbReference>
<feature type="binding site" evidence="16">
    <location>
        <begin position="198"/>
        <end position="199"/>
    </location>
    <ligand>
        <name>substrate</name>
    </ligand>
</feature>
<comment type="cofactor">
    <cofactor evidence="5">
        <name>Fe(2+)</name>
        <dbReference type="ChEBI" id="CHEBI:29033"/>
    </cofactor>
</comment>
<keyword evidence="10 15" id="KW-0479">Metal-binding</keyword>
<comment type="cofactor">
    <cofactor evidence="2">
        <name>Mn(2+)</name>
        <dbReference type="ChEBI" id="CHEBI:29035"/>
    </cofactor>
</comment>
<keyword evidence="15" id="KW-0170">Cobalt</keyword>
<evidence type="ECO:0000256" key="6">
    <source>
        <dbReference type="ARBA" id="ARBA00005016"/>
    </source>
</evidence>
<evidence type="ECO:0000256" key="10">
    <source>
        <dbReference type="ARBA" id="ARBA00022723"/>
    </source>
</evidence>
<comment type="cofactor">
    <cofactor evidence="15">
        <name>a divalent metal cation</name>
        <dbReference type="ChEBI" id="CHEBI:60240"/>
    </cofactor>
    <text evidence="15">Binds 1 divalent metal cation per subunit.</text>
</comment>
<evidence type="ECO:0000256" key="11">
    <source>
        <dbReference type="ARBA" id="ARBA00022833"/>
    </source>
</evidence>
<feature type="binding site" evidence="15">
    <location>
        <position position="176"/>
    </location>
    <ligand>
        <name>a divalent metal cation</name>
        <dbReference type="ChEBI" id="CHEBI:60240"/>
    </ligand>
</feature>
<keyword evidence="12 13" id="KW-0413">Isomerase</keyword>
<keyword evidence="11 15" id="KW-0862">Zinc</keyword>
<organism evidence="17 18">
    <name type="scientific">Cyphomyrmex costatus</name>
    <dbReference type="NCBI Taxonomy" id="456900"/>
    <lineage>
        <taxon>Eukaryota</taxon>
        <taxon>Metazoa</taxon>
        <taxon>Ecdysozoa</taxon>
        <taxon>Arthropoda</taxon>
        <taxon>Hexapoda</taxon>
        <taxon>Insecta</taxon>
        <taxon>Pterygota</taxon>
        <taxon>Neoptera</taxon>
        <taxon>Endopterygota</taxon>
        <taxon>Hymenoptera</taxon>
        <taxon>Apocrita</taxon>
        <taxon>Aculeata</taxon>
        <taxon>Formicoidea</taxon>
        <taxon>Formicidae</taxon>
        <taxon>Myrmicinae</taxon>
        <taxon>Cyphomyrmex</taxon>
    </lineage>
</organism>
<comment type="catalytic activity">
    <reaction evidence="1 13">
        <text>D-ribulose 5-phosphate = D-xylulose 5-phosphate</text>
        <dbReference type="Rhea" id="RHEA:13677"/>
        <dbReference type="ChEBI" id="CHEBI:57737"/>
        <dbReference type="ChEBI" id="CHEBI:58121"/>
        <dbReference type="EC" id="5.1.3.1"/>
    </reaction>
</comment>
<dbReference type="GO" id="GO:0046872">
    <property type="term" value="F:metal ion binding"/>
    <property type="evidence" value="ECO:0007669"/>
    <property type="project" value="UniProtKB-KW"/>
</dbReference>
<dbReference type="GO" id="GO:0005975">
    <property type="term" value="P:carbohydrate metabolic process"/>
    <property type="evidence" value="ECO:0007669"/>
    <property type="project" value="InterPro"/>
</dbReference>
<dbReference type="PANTHER" id="PTHR11749">
    <property type="entry name" value="RIBULOSE-5-PHOSPHATE-3-EPIMERASE"/>
    <property type="match status" value="1"/>
</dbReference>
<dbReference type="Gene3D" id="3.20.20.70">
    <property type="entry name" value="Aldolase class I"/>
    <property type="match status" value="1"/>
</dbReference>
<dbReference type="NCBIfam" id="NF004076">
    <property type="entry name" value="PRK05581.1-4"/>
    <property type="match status" value="1"/>
</dbReference>
<evidence type="ECO:0000256" key="9">
    <source>
        <dbReference type="ARBA" id="ARBA00013920"/>
    </source>
</evidence>
<evidence type="ECO:0000256" key="14">
    <source>
        <dbReference type="PIRSR" id="PIRSR001461-1"/>
    </source>
</evidence>
<reference evidence="17 18" key="1">
    <citation type="submission" date="2016-03" db="EMBL/GenBank/DDBJ databases">
        <title>Cyphomyrmex costatus WGS genome.</title>
        <authorList>
            <person name="Nygaard S."/>
            <person name="Hu H."/>
            <person name="Boomsma J."/>
            <person name="Zhang G."/>
        </authorList>
    </citation>
    <scope>NUCLEOTIDE SEQUENCE [LARGE SCALE GENOMIC DNA]</scope>
    <source>
        <strain evidence="17">MS0001</strain>
        <tissue evidence="17">Whole body</tissue>
    </source>
</reference>
<feature type="binding site" evidence="15">
    <location>
        <position position="37"/>
    </location>
    <ligand>
        <name>a divalent metal cation</name>
        <dbReference type="ChEBI" id="CHEBI:60240"/>
    </ligand>
</feature>
<evidence type="ECO:0000256" key="4">
    <source>
        <dbReference type="ARBA" id="ARBA00001947"/>
    </source>
</evidence>
<dbReference type="PIRSF" id="PIRSF001461">
    <property type="entry name" value="RPE"/>
    <property type="match status" value="1"/>
</dbReference>
<dbReference type="AlphaFoldDB" id="A0A151I6G5"/>
<dbReference type="SUPFAM" id="SSF51366">
    <property type="entry name" value="Ribulose-phoshate binding barrel"/>
    <property type="match status" value="1"/>
</dbReference>
<dbReference type="GO" id="GO:0006098">
    <property type="term" value="P:pentose-phosphate shunt"/>
    <property type="evidence" value="ECO:0007669"/>
    <property type="project" value="InterPro"/>
</dbReference>
<gene>
    <name evidence="17" type="ORF">ALC62_15675</name>
</gene>
<feature type="binding site" evidence="15">
    <location>
        <position position="39"/>
    </location>
    <ligand>
        <name>a divalent metal cation</name>
        <dbReference type="ChEBI" id="CHEBI:60240"/>
    </ligand>
</feature>
<dbReference type="InterPro" id="IPR026019">
    <property type="entry name" value="Ribul_P_3_epim"/>
</dbReference>
<comment type="similarity">
    <text evidence="7 13">Belongs to the ribulose-phosphate 3-epimerase family.</text>
</comment>
<dbReference type="EC" id="5.1.3.1" evidence="8 13"/>
<evidence type="ECO:0000256" key="7">
    <source>
        <dbReference type="ARBA" id="ARBA00009541"/>
    </source>
</evidence>
<keyword evidence="15" id="KW-0464">Manganese</keyword>
<evidence type="ECO:0000313" key="17">
    <source>
        <dbReference type="EMBL" id="KYM93689.1"/>
    </source>
</evidence>
<evidence type="ECO:0000313" key="18">
    <source>
        <dbReference type="Proteomes" id="UP000078542"/>
    </source>
</evidence>
<dbReference type="CDD" id="cd00429">
    <property type="entry name" value="RPE"/>
    <property type="match status" value="1"/>
</dbReference>
<evidence type="ECO:0000256" key="13">
    <source>
        <dbReference type="PIRNR" id="PIRNR001461"/>
    </source>
</evidence>
<name>A0A151I6G5_9HYME</name>
<evidence type="ECO:0000256" key="12">
    <source>
        <dbReference type="ARBA" id="ARBA00023235"/>
    </source>
</evidence>
<dbReference type="OrthoDB" id="1927044at2759"/>
<dbReference type="GO" id="GO:0004750">
    <property type="term" value="F:D-ribulose-phosphate 3-epimerase activity"/>
    <property type="evidence" value="ECO:0007669"/>
    <property type="project" value="UniProtKB-EC"/>
</dbReference>
<feature type="active site" description="Proton donor" evidence="14">
    <location>
        <position position="176"/>
    </location>
</feature>
<dbReference type="EMBL" id="KQ978473">
    <property type="protein sequence ID" value="KYM93689.1"/>
    <property type="molecule type" value="Genomic_DNA"/>
</dbReference>
<accession>A0A151I6G5</accession>
<protein>
    <recommendedName>
        <fullName evidence="9 13">Ribulose-phosphate 3-epimerase</fullName>
        <ecNumber evidence="8 13">5.1.3.1</ecNumber>
    </recommendedName>
</protein>
<feature type="binding site" evidence="15">
    <location>
        <position position="71"/>
    </location>
    <ligand>
        <name>a divalent metal cation</name>
        <dbReference type="ChEBI" id="CHEBI:60240"/>
    </ligand>
</feature>
<evidence type="ECO:0000256" key="8">
    <source>
        <dbReference type="ARBA" id="ARBA00013188"/>
    </source>
</evidence>
<keyword evidence="13" id="KW-0119">Carbohydrate metabolism</keyword>
<dbReference type="FunFam" id="3.20.20.70:FF:000074">
    <property type="entry name" value="Ribulose-phosphate 3-epimerase"/>
    <property type="match status" value="1"/>
</dbReference>
<keyword evidence="18" id="KW-1185">Reference proteome</keyword>
<dbReference type="NCBIfam" id="TIGR01163">
    <property type="entry name" value="rpe"/>
    <property type="match status" value="1"/>
</dbReference>
<evidence type="ECO:0000256" key="5">
    <source>
        <dbReference type="ARBA" id="ARBA00001954"/>
    </source>
</evidence>
<dbReference type="STRING" id="456900.A0A151I6G5"/>
<sequence length="232" mass="25401">MAKNLSAKIGPSILNSNLAQIYEESQKLLDNGADFLHLDVMDGHFVPNLTFGHPIVKCLRSKIKDAFLETHMMVSKPEQWIEPMADAGVDQYTFHVEPVEDVPLVCRKVREAGMKVGVALKPGTPVDVVTDYADLADMILVMTVEPGFGGQKFMESMLKKVTWLRENYPELDVEVDGGVGLTTIEACAKAGANMIVSGTSVINAIDQAKVITTLRDTVNCYLEHSHSTTHGN</sequence>
<dbReference type="PROSITE" id="PS01086">
    <property type="entry name" value="RIBUL_P_3_EPIMER_2"/>
    <property type="match status" value="1"/>
</dbReference>
<dbReference type="Proteomes" id="UP000078542">
    <property type="component" value="Unassembled WGS sequence"/>
</dbReference>
<evidence type="ECO:0000256" key="1">
    <source>
        <dbReference type="ARBA" id="ARBA00001782"/>
    </source>
</evidence>
<dbReference type="KEGG" id="ccoa:108781960"/>
<feature type="binding site" evidence="16">
    <location>
        <position position="71"/>
    </location>
    <ligand>
        <name>substrate</name>
    </ligand>
</feature>
<comment type="cofactor">
    <cofactor evidence="3">
        <name>Co(2+)</name>
        <dbReference type="ChEBI" id="CHEBI:48828"/>
    </cofactor>
</comment>
<evidence type="ECO:0000256" key="15">
    <source>
        <dbReference type="PIRSR" id="PIRSR001461-2"/>
    </source>
</evidence>
<dbReference type="InterPro" id="IPR011060">
    <property type="entry name" value="RibuloseP-bd_barrel"/>
</dbReference>
<evidence type="ECO:0000256" key="16">
    <source>
        <dbReference type="PIRSR" id="PIRSR001461-3"/>
    </source>
</evidence>
<dbReference type="HAMAP" id="MF_02227">
    <property type="entry name" value="RPE"/>
    <property type="match status" value="1"/>
</dbReference>
<comment type="pathway">
    <text evidence="6">Carbohydrate degradation; pentose phosphate pathway; D-xylulose 5-phosphate from D-ribulose 5-phosphate (non-oxidative stage): step 1/1.</text>
</comment>
<dbReference type="PROSITE" id="PS01085">
    <property type="entry name" value="RIBUL_P_3_EPIMER_1"/>
    <property type="match status" value="1"/>
</dbReference>
<evidence type="ECO:0000256" key="2">
    <source>
        <dbReference type="ARBA" id="ARBA00001936"/>
    </source>
</evidence>
<comment type="cofactor">
    <cofactor evidence="4">
        <name>Zn(2+)</name>
        <dbReference type="ChEBI" id="CHEBI:29105"/>
    </cofactor>
</comment>
<feature type="binding site" evidence="16">
    <location>
        <position position="178"/>
    </location>
    <ligand>
        <name>substrate</name>
    </ligand>
</feature>